<feature type="chain" id="PRO_5031032921" description="Ig-like domain-containing protein" evidence="1">
    <location>
        <begin position="28"/>
        <end position="436"/>
    </location>
</feature>
<proteinExistence type="predicted"/>
<keyword evidence="3" id="KW-1185">Reference proteome</keyword>
<dbReference type="RefSeq" id="WP_184796195.1">
    <property type="nucleotide sequence ID" value="NZ_JACHMY010000001.1"/>
</dbReference>
<sequence length="436" mass="46185">MNRTLPTLAAAGVLLAAPWVLPTTASAAAPISDVKISWSDATHTKIKVTWTEAAPVANTVEIPGEEPVTVAAGAPNQALLPTATVGRTSADGKHQIAVRGPNGAEARSVEFDSYVYAPPSIQVSFPAYDQLRWTVPVDTAVDGTPNDPLDLPGPTKYEVTWGNGTGDPDPLHGPFPNSCGGASTATTSPTGTIAKPDGPYELIVGGVNEWGSAAVKAVPVDTIDDVSVVEPGRTSYGATTTLTGHVGGSVLDIEEYRGVCWKYSGARTDTTVVVHQRTGNNEPWTVVGTTKTDVRGNYSATFRNPGHRQYRVVVANSLPRADDYRGAIRFGADSRTVAVRSQTRIVSAKFINPVVALGTQPQAYLWADPAGSQRAALQFKNASGAWQGLSYKTLSAGRGLLTFPWNKRGVTQFRWWVPGSPTVDEIYGAAFTLTVR</sequence>
<evidence type="ECO:0000313" key="2">
    <source>
        <dbReference type="EMBL" id="MBB5836712.1"/>
    </source>
</evidence>
<keyword evidence="1" id="KW-0732">Signal</keyword>
<protein>
    <recommendedName>
        <fullName evidence="4">Ig-like domain-containing protein</fullName>
    </recommendedName>
</protein>
<accession>A0A7W9J7V5</accession>
<dbReference type="AlphaFoldDB" id="A0A7W9J7V5"/>
<dbReference type="EMBL" id="JACHMY010000001">
    <property type="protein sequence ID" value="MBB5836712.1"/>
    <property type="molecule type" value="Genomic_DNA"/>
</dbReference>
<dbReference type="Proteomes" id="UP000549971">
    <property type="component" value="Unassembled WGS sequence"/>
</dbReference>
<evidence type="ECO:0008006" key="4">
    <source>
        <dbReference type="Google" id="ProtNLM"/>
    </source>
</evidence>
<feature type="signal peptide" evidence="1">
    <location>
        <begin position="1"/>
        <end position="27"/>
    </location>
</feature>
<name>A0A7W9J7V5_9ACTN</name>
<evidence type="ECO:0000313" key="3">
    <source>
        <dbReference type="Proteomes" id="UP000549971"/>
    </source>
</evidence>
<reference evidence="2 3" key="1">
    <citation type="submission" date="2020-08" db="EMBL/GenBank/DDBJ databases">
        <title>Sequencing the genomes of 1000 actinobacteria strains.</title>
        <authorList>
            <person name="Klenk H.-P."/>
        </authorList>
    </citation>
    <scope>NUCLEOTIDE SEQUENCE [LARGE SCALE GENOMIC DNA]</scope>
    <source>
        <strain evidence="2 3">DSM 28967</strain>
    </source>
</reference>
<comment type="caution">
    <text evidence="2">The sequence shown here is derived from an EMBL/GenBank/DDBJ whole genome shotgun (WGS) entry which is preliminary data.</text>
</comment>
<evidence type="ECO:0000256" key="1">
    <source>
        <dbReference type="SAM" id="SignalP"/>
    </source>
</evidence>
<gene>
    <name evidence="2" type="ORF">HDA39_003446</name>
</gene>
<organism evidence="2 3">
    <name type="scientific">Kribbella italica</name>
    <dbReference type="NCBI Taxonomy" id="1540520"/>
    <lineage>
        <taxon>Bacteria</taxon>
        <taxon>Bacillati</taxon>
        <taxon>Actinomycetota</taxon>
        <taxon>Actinomycetes</taxon>
        <taxon>Propionibacteriales</taxon>
        <taxon>Kribbellaceae</taxon>
        <taxon>Kribbella</taxon>
    </lineage>
</organism>